<evidence type="ECO:0000313" key="6">
    <source>
        <dbReference type="Proteomes" id="UP000664360"/>
    </source>
</evidence>
<evidence type="ECO:0000256" key="1">
    <source>
        <dbReference type="ARBA" id="ARBA00022448"/>
    </source>
</evidence>
<dbReference type="SUPFAM" id="SSF52540">
    <property type="entry name" value="P-loop containing nucleoside triphosphate hydrolases"/>
    <property type="match status" value="1"/>
</dbReference>
<feature type="domain" description="ABC transporter" evidence="4">
    <location>
        <begin position="3"/>
        <end position="238"/>
    </location>
</feature>
<reference evidence="5 6" key="2">
    <citation type="submission" date="2024-03" db="EMBL/GenBank/DDBJ databases">
        <title>The Genome Sequence of Enterococcus sp. DIV1094.</title>
        <authorList>
            <consortium name="The Broad Institute Genomics Platform"/>
            <consortium name="The Broad Institute Microbial Omics Core"/>
            <consortium name="The Broad Institute Genomic Center for Infectious Diseases"/>
            <person name="Earl A."/>
            <person name="Manson A."/>
            <person name="Gilmore M."/>
            <person name="Schwartman J."/>
            <person name="Shea T."/>
            <person name="Abouelleil A."/>
            <person name="Cao P."/>
            <person name="Chapman S."/>
            <person name="Cusick C."/>
            <person name="Young S."/>
            <person name="Neafsey D."/>
            <person name="Nusbaum C."/>
            <person name="Birren B."/>
        </authorList>
    </citation>
    <scope>NUCLEOTIDE SEQUENCE [LARGE SCALE GENOMIC DNA]</scope>
    <source>
        <strain evidence="5 6">DIV1094</strain>
    </source>
</reference>
<evidence type="ECO:0000256" key="2">
    <source>
        <dbReference type="ARBA" id="ARBA00022741"/>
    </source>
</evidence>
<dbReference type="SMART" id="SM00382">
    <property type="entry name" value="AAA"/>
    <property type="match status" value="1"/>
</dbReference>
<dbReference type="PROSITE" id="PS00211">
    <property type="entry name" value="ABC_TRANSPORTER_1"/>
    <property type="match status" value="1"/>
</dbReference>
<evidence type="ECO:0000259" key="4">
    <source>
        <dbReference type="PROSITE" id="PS50893"/>
    </source>
</evidence>
<dbReference type="Proteomes" id="UP000664360">
    <property type="component" value="Chromosome"/>
</dbReference>
<reference evidence="5 6" key="1">
    <citation type="submission" date="2021-03" db="EMBL/GenBank/DDBJ databases">
        <authorList>
            <person name="Gilmore M.S."/>
            <person name="Schwartzman J."/>
            <person name="Van Tyne D."/>
            <person name="Martin M."/>
            <person name="Earl A.M."/>
            <person name="Manson A.L."/>
            <person name="Straub T."/>
            <person name="Salamzade R."/>
            <person name="Saavedra J."/>
            <person name="Lebreton F."/>
            <person name="Prichula J."/>
            <person name="Schaufler K."/>
            <person name="Gaca A."/>
            <person name="Sgardioli B."/>
            <person name="Wagenaar J."/>
            <person name="Strong T."/>
        </authorList>
    </citation>
    <scope>NUCLEOTIDE SEQUENCE [LARGE SCALE GENOMIC DNA]</scope>
    <source>
        <strain evidence="5 6">DIV1094</strain>
    </source>
</reference>
<dbReference type="EMBL" id="CP147250">
    <property type="protein sequence ID" value="WYJ81246.1"/>
    <property type="molecule type" value="Genomic_DNA"/>
</dbReference>
<sequence length="317" mass="36067">MRITIKNLKKSFGPTVVTNMDELTFETGKITTMLGPSGSGKTTLLRMIAGLETPDSGEIWFDEQCVFSSEKKISLSPDKRELGFVFQDFALWPHLTVFENVAFGLRARKQKDQLKDRVMQAIETVQLSGFESRYPHQLSGGQQQRVAFARAIVVEPNCLLFDEPMSALDAVLRNEMRIELRNLVNQIGITAIFVTHDQVDAMSMSDDVIVLNEAVLQQKGTPEEIYHFPKNEFVARFIGRSNWLDTNQMFRPESVSLTPDPLAEKYQVDVISSQFIGQGYELCLEKDKQRWYVVSSHKPQSTSIAIYVKKEHILQIL</sequence>
<evidence type="ECO:0000313" key="5">
    <source>
        <dbReference type="EMBL" id="WYJ81246.1"/>
    </source>
</evidence>
<dbReference type="RefSeq" id="WP_206856082.1">
    <property type="nucleotide sequence ID" value="NZ_CP147250.1"/>
</dbReference>
<keyword evidence="2" id="KW-0547">Nucleotide-binding</keyword>
<name>A0ABZ2T3H4_9ENTE</name>
<dbReference type="InterPro" id="IPR003439">
    <property type="entry name" value="ABC_transporter-like_ATP-bd"/>
</dbReference>
<dbReference type="InterPro" id="IPR003593">
    <property type="entry name" value="AAA+_ATPase"/>
</dbReference>
<dbReference type="GO" id="GO:0005524">
    <property type="term" value="F:ATP binding"/>
    <property type="evidence" value="ECO:0007669"/>
    <property type="project" value="UniProtKB-KW"/>
</dbReference>
<accession>A0ABZ2T3H4</accession>
<proteinExistence type="predicted"/>
<dbReference type="Gene3D" id="3.40.50.300">
    <property type="entry name" value="P-loop containing nucleotide triphosphate hydrolases"/>
    <property type="match status" value="1"/>
</dbReference>
<dbReference type="PROSITE" id="PS50893">
    <property type="entry name" value="ABC_TRANSPORTER_2"/>
    <property type="match status" value="1"/>
</dbReference>
<evidence type="ECO:0000256" key="3">
    <source>
        <dbReference type="ARBA" id="ARBA00022840"/>
    </source>
</evidence>
<dbReference type="PANTHER" id="PTHR42781:SF4">
    <property type="entry name" value="SPERMIDINE_PUTRESCINE IMPORT ATP-BINDING PROTEIN POTA"/>
    <property type="match status" value="1"/>
</dbReference>
<keyword evidence="6" id="KW-1185">Reference proteome</keyword>
<keyword evidence="1" id="KW-0813">Transport</keyword>
<keyword evidence="3 5" id="KW-0067">ATP-binding</keyword>
<dbReference type="InterPro" id="IPR050093">
    <property type="entry name" value="ABC_SmlMolc_Importer"/>
</dbReference>
<gene>
    <name evidence="5" type="ORF">DOK79_002830</name>
</gene>
<dbReference type="InterPro" id="IPR017871">
    <property type="entry name" value="ABC_transporter-like_CS"/>
</dbReference>
<dbReference type="PANTHER" id="PTHR42781">
    <property type="entry name" value="SPERMIDINE/PUTRESCINE IMPORT ATP-BINDING PROTEIN POTA"/>
    <property type="match status" value="1"/>
</dbReference>
<dbReference type="Gene3D" id="2.40.50.100">
    <property type="match status" value="1"/>
</dbReference>
<dbReference type="Pfam" id="PF00005">
    <property type="entry name" value="ABC_tran"/>
    <property type="match status" value="1"/>
</dbReference>
<protein>
    <submittedName>
        <fullName evidence="5">Iron(III) transport system ATP-binding protein</fullName>
    </submittedName>
</protein>
<organism evidence="5 6">
    <name type="scientific">Candidatus Enterococcus mangumiae</name>
    <dbReference type="NCBI Taxonomy" id="2230878"/>
    <lineage>
        <taxon>Bacteria</taxon>
        <taxon>Bacillati</taxon>
        <taxon>Bacillota</taxon>
        <taxon>Bacilli</taxon>
        <taxon>Lactobacillales</taxon>
        <taxon>Enterococcaceae</taxon>
        <taxon>Enterococcus</taxon>
    </lineage>
</organism>
<dbReference type="InterPro" id="IPR027417">
    <property type="entry name" value="P-loop_NTPase"/>
</dbReference>